<dbReference type="Gene3D" id="3.60.10.10">
    <property type="entry name" value="Endonuclease/exonuclease/phosphatase"/>
    <property type="match status" value="1"/>
</dbReference>
<comment type="caution">
    <text evidence="1">The sequence shown here is derived from an EMBL/GenBank/DDBJ whole genome shotgun (WGS) entry which is preliminary data.</text>
</comment>
<sequence>MTYNADEGTDYQEVARASGLQEFLVAVGQTITQVRATNPPERMHALAKQIIAAGPALVSLQELDQWSSGPFDQATSTCGPVTREFDMLPELLNALAAQGAHYQVAVQAQQYAFPPTPGLILPSTFLCVQVINQIAILARTDLDPSLFQWSNPLSAQFANSVFLPTPIGTVPLPRAWVSVDAKFHDKAFRFIGTHLESAVPYIRELQGAELRAGPAKTVLPVILAMDSNAQAAPPPQDVTYTDFVSAGYQDAWSVTYPFLAGFTCCQAQLVNNPLSQLSQRTDLILILGNIEVQTIALFGANQASRTASGLWPSDHAGVAAQLVGE</sequence>
<evidence type="ECO:0000313" key="2">
    <source>
        <dbReference type="Proteomes" id="UP000005808"/>
    </source>
</evidence>
<organism evidence="1 2">
    <name type="scientific">Cupriavidus basilensis OR16</name>
    <dbReference type="NCBI Taxonomy" id="1127483"/>
    <lineage>
        <taxon>Bacteria</taxon>
        <taxon>Pseudomonadati</taxon>
        <taxon>Pseudomonadota</taxon>
        <taxon>Betaproteobacteria</taxon>
        <taxon>Burkholderiales</taxon>
        <taxon>Burkholderiaceae</taxon>
        <taxon>Cupriavidus</taxon>
    </lineage>
</organism>
<proteinExistence type="predicted"/>
<accession>H1S796</accession>
<dbReference type="AlphaFoldDB" id="H1S796"/>
<dbReference type="InterPro" id="IPR036691">
    <property type="entry name" value="Endo/exonu/phosph_ase_sf"/>
</dbReference>
<name>H1S796_9BURK</name>
<dbReference type="PATRIC" id="fig|1127483.3.peg.3810"/>
<dbReference type="Proteomes" id="UP000005808">
    <property type="component" value="Unassembled WGS sequence"/>
</dbReference>
<dbReference type="EMBL" id="AHJE01000045">
    <property type="protein sequence ID" value="EHP41621.1"/>
    <property type="molecule type" value="Genomic_DNA"/>
</dbReference>
<reference evidence="1 2" key="1">
    <citation type="journal article" date="2012" name="J. Bacteriol.">
        <title>De Novo Genome Project of Cupriavidus basilensis OR16.</title>
        <authorList>
            <person name="Cserhati M."/>
            <person name="Kriszt B."/>
            <person name="Szoboszlay S."/>
            <person name="Toth A."/>
            <person name="Szabo I."/>
            <person name="Tancsics A."/>
            <person name="Nagy I."/>
            <person name="Horvath B."/>
            <person name="Nagy I."/>
            <person name="Kukolya J."/>
        </authorList>
    </citation>
    <scope>NUCLEOTIDE SEQUENCE [LARGE SCALE GENOMIC DNA]</scope>
    <source>
        <strain evidence="1 2">OR16</strain>
    </source>
</reference>
<evidence type="ECO:0000313" key="1">
    <source>
        <dbReference type="EMBL" id="EHP41621.1"/>
    </source>
</evidence>
<evidence type="ECO:0008006" key="3">
    <source>
        <dbReference type="Google" id="ProtNLM"/>
    </source>
</evidence>
<gene>
    <name evidence="1" type="ORF">OR16_19006</name>
</gene>
<dbReference type="SUPFAM" id="SSF56219">
    <property type="entry name" value="DNase I-like"/>
    <property type="match status" value="1"/>
</dbReference>
<protein>
    <recommendedName>
        <fullName evidence="3">Endonuclease/exonuclease/phosphatase domain-containing protein</fullName>
    </recommendedName>
</protein>